<organism evidence="2 3">
    <name type="scientific">Nocardioides thalensis</name>
    <dbReference type="NCBI Taxonomy" id="1914755"/>
    <lineage>
        <taxon>Bacteria</taxon>
        <taxon>Bacillati</taxon>
        <taxon>Actinomycetota</taxon>
        <taxon>Actinomycetes</taxon>
        <taxon>Propionibacteriales</taxon>
        <taxon>Nocardioidaceae</taxon>
        <taxon>Nocardioides</taxon>
    </lineage>
</organism>
<reference evidence="2 3" key="1">
    <citation type="submission" date="2020-07" db="EMBL/GenBank/DDBJ databases">
        <title>Sequencing the genomes of 1000 actinobacteria strains.</title>
        <authorList>
            <person name="Klenk H.-P."/>
        </authorList>
    </citation>
    <scope>NUCLEOTIDE SEQUENCE [LARGE SCALE GENOMIC DNA]</scope>
    <source>
        <strain evidence="2 3">DSM 103833</strain>
    </source>
</reference>
<evidence type="ECO:0000313" key="3">
    <source>
        <dbReference type="Proteomes" id="UP000530424"/>
    </source>
</evidence>
<keyword evidence="3" id="KW-1185">Reference proteome</keyword>
<dbReference type="RefSeq" id="WP_179666476.1">
    <property type="nucleotide sequence ID" value="NZ_JACCFP010000001.1"/>
</dbReference>
<gene>
    <name evidence="2" type="ORF">HNR19_000565</name>
</gene>
<protein>
    <submittedName>
        <fullName evidence="2">Sporulation protein YlmC with PRC-barrel domain</fullName>
    </submittedName>
</protein>
<dbReference type="Proteomes" id="UP000530424">
    <property type="component" value="Unassembled WGS sequence"/>
</dbReference>
<sequence length="244" mass="26948">MSREHGYQPPPHRGPTEPWPDTEYDAALHLLDRQVVDVDGRHVAKVSDVELTEDPDGGLVPTGLLVGTPALLPRFGGRLGAWLMERYVQSGTSRADRDVPLVIDMDRVDDVTSEVHLDVERDGLLRRRADPADAPVRRRLGTLLAMRVVPADGDVLHVLDAHLTAPPDQPGRHRVVSLVVGHGRPGSLLGYDRRREQGPWLVATAVRHLHRHTRLVELGPEVAIDWEQGEVRVGAGAEVRPLLD</sequence>
<name>A0A853BYF1_9ACTN</name>
<comment type="caution">
    <text evidence="2">The sequence shown here is derived from an EMBL/GenBank/DDBJ whole genome shotgun (WGS) entry which is preliminary data.</text>
</comment>
<dbReference type="AlphaFoldDB" id="A0A853BYF1"/>
<feature type="region of interest" description="Disordered" evidence="1">
    <location>
        <begin position="1"/>
        <end position="21"/>
    </location>
</feature>
<evidence type="ECO:0000256" key="1">
    <source>
        <dbReference type="SAM" id="MobiDB-lite"/>
    </source>
</evidence>
<proteinExistence type="predicted"/>
<dbReference type="EMBL" id="JACCFP010000001">
    <property type="protein sequence ID" value="NYI99866.1"/>
    <property type="molecule type" value="Genomic_DNA"/>
</dbReference>
<accession>A0A853BYF1</accession>
<evidence type="ECO:0000313" key="2">
    <source>
        <dbReference type="EMBL" id="NYI99866.1"/>
    </source>
</evidence>